<name>A0A4R7J8H4_9ACTN</name>
<dbReference type="EMBL" id="SOAW01000001">
    <property type="protein sequence ID" value="TDT32827.1"/>
    <property type="molecule type" value="Genomic_DNA"/>
</dbReference>
<feature type="compositionally biased region" description="Low complexity" evidence="1">
    <location>
        <begin position="351"/>
        <end position="361"/>
    </location>
</feature>
<keyword evidence="2" id="KW-0812">Transmembrane</keyword>
<evidence type="ECO:0000256" key="2">
    <source>
        <dbReference type="SAM" id="Phobius"/>
    </source>
</evidence>
<dbReference type="AlphaFoldDB" id="A0A4R7J8H4"/>
<organism evidence="3 4">
    <name type="scientific">Naumannella halotolerans</name>
    <dbReference type="NCBI Taxonomy" id="993414"/>
    <lineage>
        <taxon>Bacteria</taxon>
        <taxon>Bacillati</taxon>
        <taxon>Actinomycetota</taxon>
        <taxon>Actinomycetes</taxon>
        <taxon>Propionibacteriales</taxon>
        <taxon>Propionibacteriaceae</taxon>
        <taxon>Naumannella</taxon>
    </lineage>
</organism>
<feature type="transmembrane region" description="Helical" evidence="2">
    <location>
        <begin position="54"/>
        <end position="73"/>
    </location>
</feature>
<feature type="compositionally biased region" description="Basic and acidic residues" evidence="1">
    <location>
        <begin position="397"/>
        <end position="407"/>
    </location>
</feature>
<accession>A0A4R7J8H4</accession>
<feature type="transmembrane region" description="Helical" evidence="2">
    <location>
        <begin position="24"/>
        <end position="42"/>
    </location>
</feature>
<dbReference type="Proteomes" id="UP000295371">
    <property type="component" value="Unassembled WGS sequence"/>
</dbReference>
<feature type="transmembrane region" description="Helical" evidence="2">
    <location>
        <begin position="268"/>
        <end position="289"/>
    </location>
</feature>
<keyword evidence="4" id="KW-1185">Reference proteome</keyword>
<evidence type="ECO:0000313" key="3">
    <source>
        <dbReference type="EMBL" id="TDT32827.1"/>
    </source>
</evidence>
<feature type="transmembrane region" description="Helical" evidence="2">
    <location>
        <begin position="200"/>
        <end position="222"/>
    </location>
</feature>
<proteinExistence type="predicted"/>
<dbReference type="RefSeq" id="WP_133753417.1">
    <property type="nucleotide sequence ID" value="NZ_CP171129.1"/>
</dbReference>
<feature type="transmembrane region" description="Helical" evidence="2">
    <location>
        <begin position="132"/>
        <end position="149"/>
    </location>
</feature>
<evidence type="ECO:0000256" key="1">
    <source>
        <dbReference type="SAM" id="MobiDB-lite"/>
    </source>
</evidence>
<feature type="transmembrane region" description="Helical" evidence="2">
    <location>
        <begin position="243"/>
        <end position="262"/>
    </location>
</feature>
<sequence>MSTPPEAGTASADRAPVRFEIGRYLPACFGLLGLLFGVWSLWDQQLPLMTRGESIGLIAAVGSLIAAWVVYPFQRRRTNRSQLDWRRRSFFTRHGIDTVMLTVAHGVIAFLLCLGIFGLFQLGFVDLTLDPVAGALLIAVATYVAASMSHYSASIPTSVHFTNVLITLLVSGCIGAMLIAKDSSWWQRDFSQLGGLGNLGAFTLNATLVLSGLGVIVLGDYVAKELVNHRTQVRPGGIRLIRWLLAVAGVLMVLIGLIPVSLSRPIHVFFAMAMALTLMLMMALTPLVVLGFDRGFSWASGGAVGVVVAAIFLSRVVGYFSWTAVEVVSSTVIFAWVTVFVRRVADTEAASATEPASSTDPDPAAVRAEPAQHDRAIERDTGRAPTVGGHEPVSPEPAREHRVGTGD</sequence>
<feature type="compositionally biased region" description="Basic and acidic residues" evidence="1">
    <location>
        <begin position="370"/>
        <end position="382"/>
    </location>
</feature>
<feature type="transmembrane region" description="Helical" evidence="2">
    <location>
        <begin position="319"/>
        <end position="341"/>
    </location>
</feature>
<protein>
    <submittedName>
        <fullName evidence="3">Putative membrane protein</fullName>
    </submittedName>
</protein>
<feature type="transmembrane region" description="Helical" evidence="2">
    <location>
        <begin position="94"/>
        <end position="120"/>
    </location>
</feature>
<dbReference type="OrthoDB" id="3225559at2"/>
<gene>
    <name evidence="3" type="ORF">CLV29_0417</name>
</gene>
<feature type="transmembrane region" description="Helical" evidence="2">
    <location>
        <begin position="161"/>
        <end position="180"/>
    </location>
</feature>
<comment type="caution">
    <text evidence="3">The sequence shown here is derived from an EMBL/GenBank/DDBJ whole genome shotgun (WGS) entry which is preliminary data.</text>
</comment>
<evidence type="ECO:0000313" key="4">
    <source>
        <dbReference type="Proteomes" id="UP000295371"/>
    </source>
</evidence>
<feature type="region of interest" description="Disordered" evidence="1">
    <location>
        <begin position="351"/>
        <end position="407"/>
    </location>
</feature>
<feature type="transmembrane region" description="Helical" evidence="2">
    <location>
        <begin position="296"/>
        <end position="313"/>
    </location>
</feature>
<keyword evidence="2" id="KW-1133">Transmembrane helix</keyword>
<dbReference type="Pfam" id="PF06197">
    <property type="entry name" value="DUF998"/>
    <property type="match status" value="1"/>
</dbReference>
<dbReference type="InterPro" id="IPR009339">
    <property type="entry name" value="DUF998"/>
</dbReference>
<reference evidence="3 4" key="1">
    <citation type="submission" date="2019-03" db="EMBL/GenBank/DDBJ databases">
        <title>Genomic Encyclopedia of Archaeal and Bacterial Type Strains, Phase II (KMG-II): from individual species to whole genera.</title>
        <authorList>
            <person name="Goeker M."/>
        </authorList>
    </citation>
    <scope>NUCLEOTIDE SEQUENCE [LARGE SCALE GENOMIC DNA]</scope>
    <source>
        <strain evidence="3 4">DSM 24323</strain>
    </source>
</reference>
<keyword evidence="2" id="KW-0472">Membrane</keyword>